<dbReference type="Proteomes" id="UP000251314">
    <property type="component" value="Unassembled WGS sequence"/>
</dbReference>
<name>A0A329REG1_9STRA</name>
<evidence type="ECO:0000256" key="1">
    <source>
        <dbReference type="SAM" id="MobiDB-lite"/>
    </source>
</evidence>
<proteinExistence type="predicted"/>
<dbReference type="AlphaFoldDB" id="A0A329REG1"/>
<sequence length="75" mass="8635">MEKDFISYGHVQQQSDDDFDVDTDDVADALGIDPEDYDSFSDYDDYSDWFDDDDSSDSEDDDSSDSKGDDTKHRR</sequence>
<dbReference type="EMBL" id="MJFZ01001187">
    <property type="protein sequence ID" value="RAW22894.1"/>
    <property type="molecule type" value="Genomic_DNA"/>
</dbReference>
<dbReference type="VEuPathDB" id="FungiDB:PC110_g20667"/>
<gene>
    <name evidence="2" type="ORF">PC110_g20667</name>
</gene>
<evidence type="ECO:0000313" key="3">
    <source>
        <dbReference type="Proteomes" id="UP000251314"/>
    </source>
</evidence>
<organism evidence="2 3">
    <name type="scientific">Phytophthora cactorum</name>
    <dbReference type="NCBI Taxonomy" id="29920"/>
    <lineage>
        <taxon>Eukaryota</taxon>
        <taxon>Sar</taxon>
        <taxon>Stramenopiles</taxon>
        <taxon>Oomycota</taxon>
        <taxon>Peronosporomycetes</taxon>
        <taxon>Peronosporales</taxon>
        <taxon>Peronosporaceae</taxon>
        <taxon>Phytophthora</taxon>
    </lineage>
</organism>
<protein>
    <submittedName>
        <fullName evidence="2">Uncharacterized protein</fullName>
    </submittedName>
</protein>
<feature type="region of interest" description="Disordered" evidence="1">
    <location>
        <begin position="1"/>
        <end position="75"/>
    </location>
</feature>
<feature type="compositionally biased region" description="Acidic residues" evidence="1">
    <location>
        <begin position="15"/>
        <end position="63"/>
    </location>
</feature>
<feature type="compositionally biased region" description="Basic and acidic residues" evidence="1">
    <location>
        <begin position="64"/>
        <end position="75"/>
    </location>
</feature>
<accession>A0A329REG1</accession>
<comment type="caution">
    <text evidence="2">The sequence shown here is derived from an EMBL/GenBank/DDBJ whole genome shotgun (WGS) entry which is preliminary data.</text>
</comment>
<keyword evidence="3" id="KW-1185">Reference proteome</keyword>
<evidence type="ECO:0000313" key="2">
    <source>
        <dbReference type="EMBL" id="RAW22894.1"/>
    </source>
</evidence>
<reference evidence="2 3" key="1">
    <citation type="submission" date="2018-01" db="EMBL/GenBank/DDBJ databases">
        <title>Draft genome of the strawberry crown rot pathogen Phytophthora cactorum.</title>
        <authorList>
            <person name="Armitage A.D."/>
            <person name="Lysoe E."/>
            <person name="Nellist C.F."/>
            <person name="Harrison R.J."/>
            <person name="Brurberg M.B."/>
        </authorList>
    </citation>
    <scope>NUCLEOTIDE SEQUENCE [LARGE SCALE GENOMIC DNA]</scope>
    <source>
        <strain evidence="2 3">10300</strain>
    </source>
</reference>